<organism evidence="3 4">
    <name type="scientific">Tetrabaena socialis</name>
    <dbReference type="NCBI Taxonomy" id="47790"/>
    <lineage>
        <taxon>Eukaryota</taxon>
        <taxon>Viridiplantae</taxon>
        <taxon>Chlorophyta</taxon>
        <taxon>core chlorophytes</taxon>
        <taxon>Chlorophyceae</taxon>
        <taxon>CS clade</taxon>
        <taxon>Chlamydomonadales</taxon>
        <taxon>Tetrabaenaceae</taxon>
        <taxon>Tetrabaena</taxon>
    </lineage>
</organism>
<evidence type="ECO:0008006" key="5">
    <source>
        <dbReference type="Google" id="ProtNLM"/>
    </source>
</evidence>
<dbReference type="Proteomes" id="UP000236333">
    <property type="component" value="Unassembled WGS sequence"/>
</dbReference>
<dbReference type="OrthoDB" id="549573at2759"/>
<dbReference type="EMBL" id="PGGS01001082">
    <property type="protein sequence ID" value="PNH00951.1"/>
    <property type="molecule type" value="Genomic_DNA"/>
</dbReference>
<name>A0A2J7ZL15_9CHLO</name>
<feature type="coiled-coil region" evidence="2">
    <location>
        <begin position="33"/>
        <end position="91"/>
    </location>
</feature>
<dbReference type="PANTHER" id="PTHR15157:SF5">
    <property type="entry name" value="UV RADIATION RESISTANCE-ASSOCIATED GENE PROTEIN"/>
    <property type="match status" value="1"/>
</dbReference>
<evidence type="ECO:0000256" key="1">
    <source>
        <dbReference type="ARBA" id="ARBA00023054"/>
    </source>
</evidence>
<evidence type="ECO:0000313" key="4">
    <source>
        <dbReference type="Proteomes" id="UP000236333"/>
    </source>
</evidence>
<dbReference type="GO" id="GO:0035493">
    <property type="term" value="P:SNARE complex assembly"/>
    <property type="evidence" value="ECO:0007669"/>
    <property type="project" value="TreeGrafter"/>
</dbReference>
<evidence type="ECO:0000313" key="3">
    <source>
        <dbReference type="EMBL" id="PNH00951.1"/>
    </source>
</evidence>
<dbReference type="AlphaFoldDB" id="A0A2J7ZL15"/>
<comment type="caution">
    <text evidence="3">The sequence shown here is derived from an EMBL/GenBank/DDBJ whole genome shotgun (WGS) entry which is preliminary data.</text>
</comment>
<gene>
    <name evidence="3" type="ORF">TSOC_013194</name>
</gene>
<evidence type="ECO:0000256" key="2">
    <source>
        <dbReference type="SAM" id="Coils"/>
    </source>
</evidence>
<accession>A0A2J7ZL15</accession>
<keyword evidence="4" id="KW-1185">Reference proteome</keyword>
<proteinExistence type="predicted"/>
<dbReference type="GO" id="GO:0000323">
    <property type="term" value="C:lytic vacuole"/>
    <property type="evidence" value="ECO:0007669"/>
    <property type="project" value="TreeGrafter"/>
</dbReference>
<protein>
    <recommendedName>
        <fullName evidence="5">UV radiation resistance-associated gene protein</fullName>
    </recommendedName>
</protein>
<keyword evidence="1 2" id="KW-0175">Coiled coil</keyword>
<dbReference type="GO" id="GO:0000149">
    <property type="term" value="F:SNARE binding"/>
    <property type="evidence" value="ECO:0007669"/>
    <property type="project" value="TreeGrafter"/>
</dbReference>
<dbReference type="GO" id="GO:0005768">
    <property type="term" value="C:endosome"/>
    <property type="evidence" value="ECO:0007669"/>
    <property type="project" value="TreeGrafter"/>
</dbReference>
<dbReference type="PANTHER" id="PTHR15157">
    <property type="entry name" value="UV RADIATION RESISTANCE-ASSOCIATED GENE PROTEIN"/>
    <property type="match status" value="1"/>
</dbReference>
<sequence length="203" mass="21605">MVCCGVCDSTNKAALVCPGCVNDTLLFERRKMLVELSERREALLQSLNGLIAQKQPHVALEVRRQQLAVSAAQARERARQAERALEAGEAEGGRSLGRAGAGSCEGLGVTICNLKLPDSASVSSLMLQQPEATSSALGYLLLLQELLSTYLGGPLLHEGSFQASGAACLPRSLPCRTPARVLNEPYTSALHRRPTGPRELGGR</sequence>
<reference evidence="3 4" key="1">
    <citation type="journal article" date="2017" name="Mol. Biol. Evol.">
        <title>The 4-celled Tetrabaena socialis nuclear genome reveals the essential components for genetic control of cell number at the origin of multicellularity in the volvocine lineage.</title>
        <authorList>
            <person name="Featherston J."/>
            <person name="Arakaki Y."/>
            <person name="Hanschen E.R."/>
            <person name="Ferris P.J."/>
            <person name="Michod R.E."/>
            <person name="Olson B.J.S.C."/>
            <person name="Nozaki H."/>
            <person name="Durand P.M."/>
        </authorList>
    </citation>
    <scope>NUCLEOTIDE SEQUENCE [LARGE SCALE GENOMIC DNA]</scope>
    <source>
        <strain evidence="3 4">NIES-571</strain>
    </source>
</reference>